<reference evidence="2 3" key="1">
    <citation type="submission" date="2016-01" db="EMBL/GenBank/DDBJ databases">
        <title>Characterization of the Clostridium difficile lineages that are prevalent in Hong Kong and China.</title>
        <authorList>
            <person name="Kwok J.S.-L."/>
            <person name="Lam W.-Y."/>
            <person name="Ip M."/>
            <person name="Chan T.-F."/>
            <person name="Hawkey P.M."/>
            <person name="Tsui S.K.-W."/>
        </authorList>
    </citation>
    <scope>NUCLEOTIDE SEQUENCE [LARGE SCALE GENOMIC DNA]</scope>
    <source>
        <strain evidence="2 3">300064</strain>
    </source>
</reference>
<name>A0A2S7F5Y1_CLOBU</name>
<dbReference type="AlphaFoldDB" id="A0A2S7F5Y1"/>
<comment type="caution">
    <text evidence="2">The sequence shown here is derived from an EMBL/GenBank/DDBJ whole genome shotgun (WGS) entry which is preliminary data.</text>
</comment>
<feature type="coiled-coil region" evidence="1">
    <location>
        <begin position="148"/>
        <end position="290"/>
    </location>
</feature>
<evidence type="ECO:0000256" key="1">
    <source>
        <dbReference type="SAM" id="Coils"/>
    </source>
</evidence>
<keyword evidence="1" id="KW-0175">Coiled coil</keyword>
<evidence type="ECO:0000313" key="2">
    <source>
        <dbReference type="EMBL" id="PPV12230.1"/>
    </source>
</evidence>
<accession>A0A2S7F5Y1</accession>
<organism evidence="2 3">
    <name type="scientific">Clostridium butyricum</name>
    <dbReference type="NCBI Taxonomy" id="1492"/>
    <lineage>
        <taxon>Bacteria</taxon>
        <taxon>Bacillati</taxon>
        <taxon>Bacillota</taxon>
        <taxon>Clostridia</taxon>
        <taxon>Eubacteriales</taxon>
        <taxon>Clostridiaceae</taxon>
        <taxon>Clostridium</taxon>
    </lineage>
</organism>
<feature type="coiled-coil region" evidence="1">
    <location>
        <begin position="681"/>
        <end position="729"/>
    </location>
</feature>
<proteinExistence type="predicted"/>
<dbReference type="EMBL" id="LRDH01000151">
    <property type="protein sequence ID" value="PPV12230.1"/>
    <property type="molecule type" value="Genomic_DNA"/>
</dbReference>
<dbReference type="Proteomes" id="UP000238081">
    <property type="component" value="Unassembled WGS sequence"/>
</dbReference>
<gene>
    <name evidence="2" type="ORF">AWN73_05215</name>
</gene>
<sequence length="865" mass="103002">MKYNESNFTYLKLTTLNKYYQYLLKAECACEDFPKMTKIIARRVVDAFVRELSISYGINSNIATGQMVKMLRYNEEFSIPEEIYDYIQIIRVNGIGITLYRSREKRIDKHPIEILELIHRIFCWYLRIKETETISKFIDLSFKAPKTIEFEKNELKKIKRDIQLKNNQINNLREKIIELAMNSKSVGELNRIIIAIKQEKEELEKQESFFTEVINSHKYEIEEVRKIYEREIREVDLVKDECVENHRLLAKKESLLVRAELDKQQIRSIIDNLEEDEDIINKRKDNIEKQLEFIRLSYEKSLGLTNRYQDESETIIFTYDENLKKLLSNDKSEIISELNFEDSKFYNKITEYNKLIEDTKKKITLFKGILDDRIRHLVKYDDFYNAFLNLNGNKLRILYSMVSNWNKNNSNILSKSKEWLLNRSNEESLLDMVNKTLEEIKSLSDDQIKLSLYYKILRISGVQIKNICNRKNFIKAIDSMVQSAYITLLENKDFNYYLSKTHSIKVCYMKKVIEKLKSRYKNIKIKDELVYKIYDEIVKISFKNEVYFTESLKIDVKNEHSLKNSIKKQPFDFLSIIIEVGEEADYKFVYRIIFEILKDITVNNYNTTGEQLSLEKFLTGSFRIMLFISSNDLLNSRDLEEVIVLFVGEVLISDSIINYDKIDFDSYNRMIEVWKSKQIFYKDKLNEKNDIDNELEAIVDEKLNLESNIEALNSEEETLKQKYASYEEEFKLMVFSSEKSNVLESYEKYKEFKSKMQESKSSNNISSESSIIETWVEQASKMINESNLAQSEIKLIEEAKKSGFFERELKVFTDLQEWLKDIENDLYNNRKILREKEEEFSLMKSKAEKLSEYLDTLKEIYPDIE</sequence>
<dbReference type="RefSeq" id="WP_043664932.1">
    <property type="nucleotide sequence ID" value="NZ_CP191154.1"/>
</dbReference>
<protein>
    <submittedName>
        <fullName evidence="2">Uncharacterized protein</fullName>
    </submittedName>
</protein>
<evidence type="ECO:0000313" key="3">
    <source>
        <dbReference type="Proteomes" id="UP000238081"/>
    </source>
</evidence>